<gene>
    <name evidence="8" type="ORF">E8E12_000782</name>
</gene>
<comment type="caution">
    <text evidence="8">The sequence shown here is derived from an EMBL/GenBank/DDBJ whole genome shotgun (WGS) entry which is preliminary data.</text>
</comment>
<keyword evidence="4 6" id="KW-0479">Metal-binding</keyword>
<evidence type="ECO:0000256" key="6">
    <source>
        <dbReference type="PIRSR" id="PIRSR602403-1"/>
    </source>
</evidence>
<evidence type="ECO:0000256" key="2">
    <source>
        <dbReference type="ARBA" id="ARBA00010617"/>
    </source>
</evidence>
<dbReference type="Pfam" id="PF00067">
    <property type="entry name" value="p450"/>
    <property type="match status" value="1"/>
</dbReference>
<evidence type="ECO:0000313" key="8">
    <source>
        <dbReference type="EMBL" id="KAF3034468.1"/>
    </source>
</evidence>
<keyword evidence="3 6" id="KW-0349">Heme</keyword>
<evidence type="ECO:0000256" key="3">
    <source>
        <dbReference type="ARBA" id="ARBA00022617"/>
    </source>
</evidence>
<dbReference type="Gene3D" id="1.10.630.10">
    <property type="entry name" value="Cytochrome P450"/>
    <property type="match status" value="1"/>
</dbReference>
<sequence length="508" mass="57038">MDALLNSPTSKFVCTLLLALLSWRTWRFTLRPLLHPNEPRELPYWLPFVGHALSILRGFNTTVTRGVQYFQHSTGPFAMTIAGEKVYVATSAEDINAVWNSSKTLSLDVIAMEMFTLIGIPRRSREALFETHASARYNAGFAKPGNVQERVQDFHKQQLHNGPRLEALMSEKVVPGLVRFMDFSEPGHPAVTFRSGPEVTVSLFDLCVHAVIAEDTDAYFGMKLREMAPDIIEAFVDWEYTNWKFIMQMPAFLSKDMLRCKGTVVDAFKAYYMLPRSERPGASHFVTSLEDMLREAGLTEQDMAMFTFLHYWAFAGNTYKLAFWLLVHLIHSPALLSQIRDEVLPAVKQDSVDETHLAERCPALDSLSQEILRLTVATSLARVVMSPCAIGGKALVPGRKIMLPISALHHNTSTWGTLPSVLQPDRFMSNPKLAKSTSYRPWGGGPTMCPGRFFARRSVNALVAMLLARYEIEVESDKLPEMDGARPSPGIAPVMRGQDVKLKCTPRR</sequence>
<reference evidence="8" key="1">
    <citation type="submission" date="2019-04" db="EMBL/GenBank/DDBJ databases">
        <title>Sequencing of skin fungus with MAO and IRED activity.</title>
        <authorList>
            <person name="Marsaioli A.J."/>
            <person name="Bonatto J.M.C."/>
            <person name="Reis Junior O."/>
        </authorList>
    </citation>
    <scope>NUCLEOTIDE SEQUENCE</scope>
    <source>
        <strain evidence="8">28M1</strain>
    </source>
</reference>
<dbReference type="InterPro" id="IPR050529">
    <property type="entry name" value="CYP450_sterol_14alpha_dmase"/>
</dbReference>
<evidence type="ECO:0000313" key="9">
    <source>
        <dbReference type="Proteomes" id="UP000758155"/>
    </source>
</evidence>
<dbReference type="InterPro" id="IPR036396">
    <property type="entry name" value="Cyt_P450_sf"/>
</dbReference>
<evidence type="ECO:0008006" key="10">
    <source>
        <dbReference type="Google" id="ProtNLM"/>
    </source>
</evidence>
<dbReference type="PANTHER" id="PTHR24304">
    <property type="entry name" value="CYTOCHROME P450 FAMILY 7"/>
    <property type="match status" value="1"/>
</dbReference>
<protein>
    <recommendedName>
        <fullName evidence="10">Cytochrome P450</fullName>
    </recommendedName>
</protein>
<dbReference type="GO" id="GO:0020037">
    <property type="term" value="F:heme binding"/>
    <property type="evidence" value="ECO:0007669"/>
    <property type="project" value="InterPro"/>
</dbReference>
<keyword evidence="7" id="KW-0560">Oxidoreductase</keyword>
<comment type="similarity">
    <text evidence="2 7">Belongs to the cytochrome P450 family.</text>
</comment>
<evidence type="ECO:0000256" key="5">
    <source>
        <dbReference type="ARBA" id="ARBA00023004"/>
    </source>
</evidence>
<evidence type="ECO:0000256" key="4">
    <source>
        <dbReference type="ARBA" id="ARBA00022723"/>
    </source>
</evidence>
<comment type="cofactor">
    <cofactor evidence="1 6">
        <name>heme</name>
        <dbReference type="ChEBI" id="CHEBI:30413"/>
    </cofactor>
</comment>
<dbReference type="PANTHER" id="PTHR24304:SF2">
    <property type="entry name" value="24-HYDROXYCHOLESTEROL 7-ALPHA-HYDROXYLASE"/>
    <property type="match status" value="1"/>
</dbReference>
<dbReference type="PROSITE" id="PS00086">
    <property type="entry name" value="CYTOCHROME_P450"/>
    <property type="match status" value="1"/>
</dbReference>
<accession>A0A9P4WJL2</accession>
<keyword evidence="5 6" id="KW-0408">Iron</keyword>
<organism evidence="8 9">
    <name type="scientific">Didymella heteroderae</name>
    <dbReference type="NCBI Taxonomy" id="1769908"/>
    <lineage>
        <taxon>Eukaryota</taxon>
        <taxon>Fungi</taxon>
        <taxon>Dikarya</taxon>
        <taxon>Ascomycota</taxon>
        <taxon>Pezizomycotina</taxon>
        <taxon>Dothideomycetes</taxon>
        <taxon>Pleosporomycetidae</taxon>
        <taxon>Pleosporales</taxon>
        <taxon>Pleosporineae</taxon>
        <taxon>Didymellaceae</taxon>
        <taxon>Didymella</taxon>
    </lineage>
</organism>
<dbReference type="AlphaFoldDB" id="A0A9P4WJL2"/>
<dbReference type="SUPFAM" id="SSF48264">
    <property type="entry name" value="Cytochrome P450"/>
    <property type="match status" value="1"/>
</dbReference>
<feature type="binding site" description="axial binding residue" evidence="6">
    <location>
        <position position="449"/>
    </location>
    <ligand>
        <name>heme</name>
        <dbReference type="ChEBI" id="CHEBI:30413"/>
    </ligand>
    <ligandPart>
        <name>Fe</name>
        <dbReference type="ChEBI" id="CHEBI:18248"/>
    </ligandPart>
</feature>
<dbReference type="GO" id="GO:0016705">
    <property type="term" value="F:oxidoreductase activity, acting on paired donors, with incorporation or reduction of molecular oxygen"/>
    <property type="evidence" value="ECO:0007669"/>
    <property type="project" value="InterPro"/>
</dbReference>
<dbReference type="EMBL" id="SWKV01000067">
    <property type="protein sequence ID" value="KAF3034468.1"/>
    <property type="molecule type" value="Genomic_DNA"/>
</dbReference>
<dbReference type="InterPro" id="IPR002403">
    <property type="entry name" value="Cyt_P450_E_grp-IV"/>
</dbReference>
<dbReference type="InterPro" id="IPR001128">
    <property type="entry name" value="Cyt_P450"/>
</dbReference>
<dbReference type="PRINTS" id="PR00465">
    <property type="entry name" value="EP450IV"/>
</dbReference>
<keyword evidence="7" id="KW-0503">Monooxygenase</keyword>
<dbReference type="CDD" id="cd11040">
    <property type="entry name" value="CYP7_CYP8-like"/>
    <property type="match status" value="1"/>
</dbReference>
<name>A0A9P4WJL2_9PLEO</name>
<evidence type="ECO:0000256" key="1">
    <source>
        <dbReference type="ARBA" id="ARBA00001971"/>
    </source>
</evidence>
<dbReference type="InterPro" id="IPR017972">
    <property type="entry name" value="Cyt_P450_CS"/>
</dbReference>
<dbReference type="GO" id="GO:0008395">
    <property type="term" value="F:steroid hydroxylase activity"/>
    <property type="evidence" value="ECO:0007669"/>
    <property type="project" value="TreeGrafter"/>
</dbReference>
<evidence type="ECO:0000256" key="7">
    <source>
        <dbReference type="RuleBase" id="RU000461"/>
    </source>
</evidence>
<proteinExistence type="inferred from homology"/>
<dbReference type="GO" id="GO:0005506">
    <property type="term" value="F:iron ion binding"/>
    <property type="evidence" value="ECO:0007669"/>
    <property type="project" value="InterPro"/>
</dbReference>
<keyword evidence="9" id="KW-1185">Reference proteome</keyword>
<dbReference type="OrthoDB" id="1470350at2759"/>
<dbReference type="Proteomes" id="UP000758155">
    <property type="component" value="Unassembled WGS sequence"/>
</dbReference>